<evidence type="ECO:0000313" key="2">
    <source>
        <dbReference type="EMBL" id="CAI2380337.1"/>
    </source>
</evidence>
<reference evidence="2" key="1">
    <citation type="submission" date="2023-07" db="EMBL/GenBank/DDBJ databases">
        <authorList>
            <consortium name="AG Swart"/>
            <person name="Singh M."/>
            <person name="Singh A."/>
            <person name="Seah K."/>
            <person name="Emmerich C."/>
        </authorList>
    </citation>
    <scope>NUCLEOTIDE SEQUENCE</scope>
    <source>
        <strain evidence="2">DP1</strain>
    </source>
</reference>
<feature type="compositionally biased region" description="Polar residues" evidence="1">
    <location>
        <begin position="71"/>
        <end position="87"/>
    </location>
</feature>
<dbReference type="EMBL" id="CAMPGE010022287">
    <property type="protein sequence ID" value="CAI2380337.1"/>
    <property type="molecule type" value="Genomic_DNA"/>
</dbReference>
<keyword evidence="3" id="KW-1185">Reference proteome</keyword>
<comment type="caution">
    <text evidence="2">The sequence shown here is derived from an EMBL/GenBank/DDBJ whole genome shotgun (WGS) entry which is preliminary data.</text>
</comment>
<organism evidence="2 3">
    <name type="scientific">Euplotes crassus</name>
    <dbReference type="NCBI Taxonomy" id="5936"/>
    <lineage>
        <taxon>Eukaryota</taxon>
        <taxon>Sar</taxon>
        <taxon>Alveolata</taxon>
        <taxon>Ciliophora</taxon>
        <taxon>Intramacronucleata</taxon>
        <taxon>Spirotrichea</taxon>
        <taxon>Hypotrichia</taxon>
        <taxon>Euplotida</taxon>
        <taxon>Euplotidae</taxon>
        <taxon>Moneuplotes</taxon>
    </lineage>
</organism>
<protein>
    <submittedName>
        <fullName evidence="2">Uncharacterized protein</fullName>
    </submittedName>
</protein>
<evidence type="ECO:0000256" key="1">
    <source>
        <dbReference type="SAM" id="MobiDB-lite"/>
    </source>
</evidence>
<feature type="region of interest" description="Disordered" evidence="1">
    <location>
        <begin position="71"/>
        <end position="112"/>
    </location>
</feature>
<evidence type="ECO:0000313" key="3">
    <source>
        <dbReference type="Proteomes" id="UP001295684"/>
    </source>
</evidence>
<proteinExistence type="predicted"/>
<dbReference type="Proteomes" id="UP001295684">
    <property type="component" value="Unassembled WGS sequence"/>
</dbReference>
<gene>
    <name evidence="2" type="ORF">ECRASSUSDP1_LOCUS21771</name>
</gene>
<name>A0AAD1XWK8_EUPCR</name>
<dbReference type="AlphaFoldDB" id="A0AAD1XWK8"/>
<accession>A0AAD1XWK8</accession>
<sequence>MGGNICSICSNGGAAISLCQAEKGDILLTTDHETKLQTNIKDDKEFRVSQLSQYDQWGEIIIPADSTFARNTSSSSLRHSRPQTSNLGPDPTVNEAIPFEKDEGSYMSEYAI</sequence>